<accession>A9U7G4</accession>
<evidence type="ECO:0000313" key="2">
    <source>
        <dbReference type="EMBL" id="EDQ48389.1"/>
    </source>
</evidence>
<proteinExistence type="predicted"/>
<evidence type="ECO:0000256" key="1">
    <source>
        <dbReference type="SAM" id="MobiDB-lite"/>
    </source>
</evidence>
<dbReference type="AlphaFoldDB" id="A9U7G4"/>
<feature type="non-terminal residue" evidence="2">
    <location>
        <position position="418"/>
    </location>
</feature>
<name>A9U7G4_PHYPA</name>
<protein>
    <submittedName>
        <fullName evidence="2">Predicted protein</fullName>
    </submittedName>
</protein>
<reference evidence="2" key="1">
    <citation type="journal article" date="2008" name="Science">
        <title>The Physcomitrella genome reveals evolutionary insights into the conquest of land by plants.</title>
        <authorList>
            <person name="Rensing S."/>
            <person name="Lang D."/>
            <person name="Zimmer A."/>
            <person name="Terry A."/>
            <person name="Salamov A."/>
            <person name="Shapiro H."/>
            <person name="Nishiyama T."/>
            <person name="Perroud P.-F."/>
            <person name="Lindquist E."/>
            <person name="Kamisugi Y."/>
            <person name="Tanahashi T."/>
            <person name="Sakakibara K."/>
            <person name="Fujita T."/>
            <person name="Oishi K."/>
            <person name="Shin-I T."/>
            <person name="Kuroki Y."/>
            <person name="Toyoda A."/>
            <person name="Suzuki Y."/>
            <person name="Hashimoto A."/>
            <person name="Yamaguchi K."/>
            <person name="Sugano A."/>
            <person name="Kohara Y."/>
            <person name="Fujiyama A."/>
            <person name="Anterola A."/>
            <person name="Aoki S."/>
            <person name="Ashton N."/>
            <person name="Barbazuk W.B."/>
            <person name="Barker E."/>
            <person name="Bennetzen J."/>
            <person name="Bezanilla M."/>
            <person name="Blankenship R."/>
            <person name="Cho S.H."/>
            <person name="Dutcher S."/>
            <person name="Estelle M."/>
            <person name="Fawcett J.A."/>
            <person name="Gundlach H."/>
            <person name="Hanada K."/>
            <person name="Heyl A."/>
            <person name="Hicks K.A."/>
            <person name="Hugh J."/>
            <person name="Lohr M."/>
            <person name="Mayer K."/>
            <person name="Melkozernov A."/>
            <person name="Murata T."/>
            <person name="Nelson D."/>
            <person name="Pils B."/>
            <person name="Prigge M."/>
            <person name="Reiss B."/>
            <person name="Renner T."/>
            <person name="Rombauts S."/>
            <person name="Rushton P."/>
            <person name="Sanderfoot A."/>
            <person name="Schween G."/>
            <person name="Shiu S.-H."/>
            <person name="Stueber K."/>
            <person name="Theodoulou F.L."/>
            <person name="Tu H."/>
            <person name="Van de Peer Y."/>
            <person name="Verrier P.J."/>
            <person name="Waters E."/>
            <person name="Wood A."/>
            <person name="Yang L."/>
            <person name="Cove D."/>
            <person name="Cuming A."/>
            <person name="Hasebe M."/>
            <person name="Lucas S."/>
            <person name="Mishler D.B."/>
            <person name="Reski R."/>
            <person name="Grigoriev I."/>
            <person name="Quatrano R.S."/>
            <person name="Boore J.L."/>
        </authorList>
    </citation>
    <scope>NUCLEOTIDE SEQUENCE [LARGE SCALE GENOMIC DNA]</scope>
</reference>
<organism>
    <name type="scientific">Physcomitrium patens</name>
    <name type="common">Spreading-leaved earth moss</name>
    <name type="synonym">Physcomitrella patens</name>
    <dbReference type="NCBI Taxonomy" id="3218"/>
    <lineage>
        <taxon>Eukaryota</taxon>
        <taxon>Viridiplantae</taxon>
        <taxon>Streptophyta</taxon>
        <taxon>Embryophyta</taxon>
        <taxon>Bryophyta</taxon>
        <taxon>Bryophytina</taxon>
        <taxon>Bryopsida</taxon>
        <taxon>Funariidae</taxon>
        <taxon>Funariales</taxon>
        <taxon>Funariaceae</taxon>
        <taxon>Physcomitrium</taxon>
    </lineage>
</organism>
<sequence length="418" mass="44155">AAAEHHQRIGQLLFKLAQPALAHVSVQQPGQQPQREEGGHSQQMAAADQPHQDAAQRHDCQIGQEEFARVDEEEEFRGLKAGALREAGPVAPERGASQVRALGARTEDVQVQRMAAGAQFVVEVGNDVAAGEQALHLGQAVGLRSIAFVGKAEQLLQLDLSAFHAADFADVGDQACAAGKAGLLHDDVHGAGDLLAYGRQGQFHAGHQHHGLQPGEPVARGVGVQRGQRSLMARVHGLEHVQRLGAAAFADHDAVRAHAQGVAYQLSDGHAALAFDIRGARLQADQVLVGQLEFGGILDGDHAFAGRDEVGQNVEQRGLARPRAARDDDVLAGLHADAQEVGHGRAERAELHKVGGVELAPGELADGQRGALECQRRDDGVDARAVLEPCIDHGRGFVDAPAQRCHDALDHAHDGAIA</sequence>
<dbReference type="EMBL" id="DS546491">
    <property type="protein sequence ID" value="EDQ48389.1"/>
    <property type="molecule type" value="Genomic_DNA"/>
</dbReference>
<feature type="non-terminal residue" evidence="2">
    <location>
        <position position="1"/>
    </location>
</feature>
<gene>
    <name evidence="2" type="ORF">PHYPADRAFT_103879</name>
</gene>
<feature type="region of interest" description="Disordered" evidence="1">
    <location>
        <begin position="25"/>
        <end position="58"/>
    </location>
</feature>